<gene>
    <name evidence="3" type="ORF">PCOR1329_LOCUS33593</name>
</gene>
<reference evidence="3" key="1">
    <citation type="submission" date="2023-10" db="EMBL/GenBank/DDBJ databases">
        <authorList>
            <person name="Chen Y."/>
            <person name="Shah S."/>
            <person name="Dougan E. K."/>
            <person name="Thang M."/>
            <person name="Chan C."/>
        </authorList>
    </citation>
    <scope>NUCLEOTIDE SEQUENCE [LARGE SCALE GENOMIC DNA]</scope>
</reference>
<dbReference type="PANTHER" id="PTHR48051">
    <property type="match status" value="1"/>
</dbReference>
<keyword evidence="1" id="KW-0433">Leucine-rich repeat</keyword>
<evidence type="ECO:0000256" key="1">
    <source>
        <dbReference type="ARBA" id="ARBA00022614"/>
    </source>
</evidence>
<dbReference type="InterPro" id="IPR032675">
    <property type="entry name" value="LRR_dom_sf"/>
</dbReference>
<dbReference type="InterPro" id="IPR001611">
    <property type="entry name" value="Leu-rich_rpt"/>
</dbReference>
<name>A0ABN9SY15_9DINO</name>
<evidence type="ECO:0000313" key="3">
    <source>
        <dbReference type="EMBL" id="CAK0837383.1"/>
    </source>
</evidence>
<evidence type="ECO:0008006" key="5">
    <source>
        <dbReference type="Google" id="ProtNLM"/>
    </source>
</evidence>
<dbReference type="InterPro" id="IPR003591">
    <property type="entry name" value="Leu-rich_rpt_typical-subtyp"/>
</dbReference>
<dbReference type="Proteomes" id="UP001189429">
    <property type="component" value="Unassembled WGS sequence"/>
</dbReference>
<accession>A0ABN9SY15</accession>
<evidence type="ECO:0000313" key="4">
    <source>
        <dbReference type="Proteomes" id="UP001189429"/>
    </source>
</evidence>
<dbReference type="InterPro" id="IPR050216">
    <property type="entry name" value="LRR_domain-containing"/>
</dbReference>
<dbReference type="PANTHER" id="PTHR48051:SF1">
    <property type="entry name" value="RAS SUPPRESSOR PROTEIN 1"/>
    <property type="match status" value="1"/>
</dbReference>
<dbReference type="Pfam" id="PF13855">
    <property type="entry name" value="LRR_8"/>
    <property type="match status" value="1"/>
</dbReference>
<dbReference type="Gene3D" id="3.80.10.10">
    <property type="entry name" value="Ribonuclease Inhibitor"/>
    <property type="match status" value="1"/>
</dbReference>
<comment type="caution">
    <text evidence="3">The sequence shown here is derived from an EMBL/GenBank/DDBJ whole genome shotgun (WGS) entry which is preliminary data.</text>
</comment>
<keyword evidence="2" id="KW-0677">Repeat</keyword>
<proteinExistence type="predicted"/>
<sequence length="180" mass="20030">MNEIPDDLTVLLRPFGHPLVESDFAGARTAGDVRARAAARLSSPPGRVELVTRGRLVDVCFVDEIEEIPPYGARRILEIKQLYLPSLKLGTLPDSIGQLGAARDLCLGSNHLLGLPESFGKLQALERLWLHSNRLCSLPQSFGQLPRLQELHLQDNRLRALPDARETRASKRLQISWSVL</sequence>
<dbReference type="EMBL" id="CAUYUJ010014148">
    <property type="protein sequence ID" value="CAK0837383.1"/>
    <property type="molecule type" value="Genomic_DNA"/>
</dbReference>
<keyword evidence="4" id="KW-1185">Reference proteome</keyword>
<protein>
    <recommendedName>
        <fullName evidence="5">Leucine-rich repeat domain-containing protein</fullName>
    </recommendedName>
</protein>
<dbReference type="SUPFAM" id="SSF52058">
    <property type="entry name" value="L domain-like"/>
    <property type="match status" value="1"/>
</dbReference>
<evidence type="ECO:0000256" key="2">
    <source>
        <dbReference type="ARBA" id="ARBA00022737"/>
    </source>
</evidence>
<organism evidence="3 4">
    <name type="scientific">Prorocentrum cordatum</name>
    <dbReference type="NCBI Taxonomy" id="2364126"/>
    <lineage>
        <taxon>Eukaryota</taxon>
        <taxon>Sar</taxon>
        <taxon>Alveolata</taxon>
        <taxon>Dinophyceae</taxon>
        <taxon>Prorocentrales</taxon>
        <taxon>Prorocentraceae</taxon>
        <taxon>Prorocentrum</taxon>
    </lineage>
</organism>
<dbReference type="SMART" id="SM00369">
    <property type="entry name" value="LRR_TYP"/>
    <property type="match status" value="2"/>
</dbReference>